<proteinExistence type="predicted"/>
<sequence>MYIDTSANQQPAYPFPSQTSLSSSVSVSYRPRTKKPRHTPALPPLSSIENTPSPFLRTIPLPTPEQTPYSQPRALYNPAQSRIPRLVSLRRTSIPASLPSSDSTPTYPPAPSSLLRRTSSSVAIRRRSLTPSLMPPPPSPPSPLARRSSLSTIRTADGSPAALIKSRPVAQRRPSSRMEFARVGRGSSPVKTLIRQWESGVDGEKGWYGEMQQTVTEEKNQENVDVDVAVDLGVTVAEERGRGSLRGIKRLRERSAEPRVCAVR</sequence>
<keyword evidence="3" id="KW-1185">Reference proteome</keyword>
<feature type="compositionally biased region" description="Pro residues" evidence="1">
    <location>
        <begin position="133"/>
        <end position="143"/>
    </location>
</feature>
<dbReference type="InParanoid" id="A0A067MTG7"/>
<accession>A0A067MTG7</accession>
<evidence type="ECO:0000313" key="3">
    <source>
        <dbReference type="Proteomes" id="UP000027195"/>
    </source>
</evidence>
<feature type="region of interest" description="Disordered" evidence="1">
    <location>
        <begin position="95"/>
        <end position="162"/>
    </location>
</feature>
<feature type="compositionally biased region" description="Polar residues" evidence="1">
    <location>
        <begin position="1"/>
        <end position="19"/>
    </location>
</feature>
<gene>
    <name evidence="2" type="ORF">BOTBODRAFT_477890</name>
</gene>
<reference evidence="3" key="1">
    <citation type="journal article" date="2014" name="Proc. Natl. Acad. Sci. U.S.A.">
        <title>Extensive sampling of basidiomycete genomes demonstrates inadequacy of the white-rot/brown-rot paradigm for wood decay fungi.</title>
        <authorList>
            <person name="Riley R."/>
            <person name="Salamov A.A."/>
            <person name="Brown D.W."/>
            <person name="Nagy L.G."/>
            <person name="Floudas D."/>
            <person name="Held B.W."/>
            <person name="Levasseur A."/>
            <person name="Lombard V."/>
            <person name="Morin E."/>
            <person name="Otillar R."/>
            <person name="Lindquist E.A."/>
            <person name="Sun H."/>
            <person name="LaButti K.M."/>
            <person name="Schmutz J."/>
            <person name="Jabbour D."/>
            <person name="Luo H."/>
            <person name="Baker S.E."/>
            <person name="Pisabarro A.G."/>
            <person name="Walton J.D."/>
            <person name="Blanchette R.A."/>
            <person name="Henrissat B."/>
            <person name="Martin F."/>
            <person name="Cullen D."/>
            <person name="Hibbett D.S."/>
            <person name="Grigoriev I.V."/>
        </authorList>
    </citation>
    <scope>NUCLEOTIDE SEQUENCE [LARGE SCALE GENOMIC DNA]</scope>
    <source>
        <strain evidence="3">FD-172 SS1</strain>
    </source>
</reference>
<feature type="region of interest" description="Disordered" evidence="1">
    <location>
        <begin position="1"/>
        <end position="83"/>
    </location>
</feature>
<name>A0A067MTG7_BOTB1</name>
<evidence type="ECO:0000313" key="2">
    <source>
        <dbReference type="EMBL" id="KDQ18874.1"/>
    </source>
</evidence>
<evidence type="ECO:0000256" key="1">
    <source>
        <dbReference type="SAM" id="MobiDB-lite"/>
    </source>
</evidence>
<protein>
    <submittedName>
        <fullName evidence="2">Uncharacterized protein</fullName>
    </submittedName>
</protein>
<dbReference type="EMBL" id="KL198020">
    <property type="protein sequence ID" value="KDQ18874.1"/>
    <property type="molecule type" value="Genomic_DNA"/>
</dbReference>
<feature type="compositionally biased region" description="Polar residues" evidence="1">
    <location>
        <begin position="95"/>
        <end position="105"/>
    </location>
</feature>
<dbReference type="HOGENOM" id="CLU_1053723_0_0_1"/>
<organism evidence="2 3">
    <name type="scientific">Botryobasidium botryosum (strain FD-172 SS1)</name>
    <dbReference type="NCBI Taxonomy" id="930990"/>
    <lineage>
        <taxon>Eukaryota</taxon>
        <taxon>Fungi</taxon>
        <taxon>Dikarya</taxon>
        <taxon>Basidiomycota</taxon>
        <taxon>Agaricomycotina</taxon>
        <taxon>Agaricomycetes</taxon>
        <taxon>Cantharellales</taxon>
        <taxon>Botryobasidiaceae</taxon>
        <taxon>Botryobasidium</taxon>
    </lineage>
</organism>
<dbReference type="AlphaFoldDB" id="A0A067MTG7"/>
<dbReference type="Proteomes" id="UP000027195">
    <property type="component" value="Unassembled WGS sequence"/>
</dbReference>